<name>A0A9D4IY92_DREPO</name>
<dbReference type="InterPro" id="IPR011044">
    <property type="entry name" value="Quino_amine_DH_bsu"/>
</dbReference>
<dbReference type="Gene3D" id="2.130.10.10">
    <property type="entry name" value="YVTN repeat-like/Quinoprotein amine dehydrogenase"/>
    <property type="match status" value="1"/>
</dbReference>
<dbReference type="Proteomes" id="UP000828390">
    <property type="component" value="Unassembled WGS sequence"/>
</dbReference>
<dbReference type="InterPro" id="IPR015943">
    <property type="entry name" value="WD40/YVTN_repeat-like_dom_sf"/>
</dbReference>
<dbReference type="SUPFAM" id="SSF50969">
    <property type="entry name" value="YVTN repeat-like/Quinoprotein amine dehydrogenase"/>
    <property type="match status" value="1"/>
</dbReference>
<evidence type="ECO:0000313" key="1">
    <source>
        <dbReference type="EMBL" id="KAH3792756.1"/>
    </source>
</evidence>
<proteinExistence type="predicted"/>
<dbReference type="AlphaFoldDB" id="A0A9D4IY92"/>
<comment type="caution">
    <text evidence="1">The sequence shown here is derived from an EMBL/GenBank/DDBJ whole genome shotgun (WGS) entry which is preliminary data.</text>
</comment>
<dbReference type="EMBL" id="JAIWYP010000007">
    <property type="protein sequence ID" value="KAH3792756.1"/>
    <property type="molecule type" value="Genomic_DNA"/>
</dbReference>
<reference evidence="1" key="1">
    <citation type="journal article" date="2019" name="bioRxiv">
        <title>The Genome of the Zebra Mussel, Dreissena polymorpha: A Resource for Invasive Species Research.</title>
        <authorList>
            <person name="McCartney M.A."/>
            <person name="Auch B."/>
            <person name="Kono T."/>
            <person name="Mallez S."/>
            <person name="Zhang Y."/>
            <person name="Obille A."/>
            <person name="Becker A."/>
            <person name="Abrahante J.E."/>
            <person name="Garbe J."/>
            <person name="Badalamenti J.P."/>
            <person name="Herman A."/>
            <person name="Mangelson H."/>
            <person name="Liachko I."/>
            <person name="Sullivan S."/>
            <person name="Sone E.D."/>
            <person name="Koren S."/>
            <person name="Silverstein K.A.T."/>
            <person name="Beckman K.B."/>
            <person name="Gohl D.M."/>
        </authorList>
    </citation>
    <scope>NUCLEOTIDE SEQUENCE</scope>
    <source>
        <strain evidence="1">Duluth1</strain>
        <tissue evidence="1">Whole animal</tissue>
    </source>
</reference>
<keyword evidence="2" id="KW-1185">Reference proteome</keyword>
<organism evidence="1 2">
    <name type="scientific">Dreissena polymorpha</name>
    <name type="common">Zebra mussel</name>
    <name type="synonym">Mytilus polymorpha</name>
    <dbReference type="NCBI Taxonomy" id="45954"/>
    <lineage>
        <taxon>Eukaryota</taxon>
        <taxon>Metazoa</taxon>
        <taxon>Spiralia</taxon>
        <taxon>Lophotrochozoa</taxon>
        <taxon>Mollusca</taxon>
        <taxon>Bivalvia</taxon>
        <taxon>Autobranchia</taxon>
        <taxon>Heteroconchia</taxon>
        <taxon>Euheterodonta</taxon>
        <taxon>Imparidentia</taxon>
        <taxon>Neoheterodontei</taxon>
        <taxon>Myida</taxon>
        <taxon>Dreissenoidea</taxon>
        <taxon>Dreissenidae</taxon>
        <taxon>Dreissena</taxon>
    </lineage>
</organism>
<protein>
    <submittedName>
        <fullName evidence="1">Uncharacterized protein</fullName>
    </submittedName>
</protein>
<accession>A0A9D4IY92</accession>
<reference evidence="1" key="2">
    <citation type="submission" date="2020-11" db="EMBL/GenBank/DDBJ databases">
        <authorList>
            <person name="McCartney M.A."/>
            <person name="Auch B."/>
            <person name="Kono T."/>
            <person name="Mallez S."/>
            <person name="Becker A."/>
            <person name="Gohl D.M."/>
            <person name="Silverstein K.A.T."/>
            <person name="Koren S."/>
            <person name="Bechman K.B."/>
            <person name="Herman A."/>
            <person name="Abrahante J.E."/>
            <person name="Garbe J."/>
        </authorList>
    </citation>
    <scope>NUCLEOTIDE SEQUENCE</scope>
    <source>
        <strain evidence="1">Duluth1</strain>
        <tissue evidence="1">Whole animal</tissue>
    </source>
</reference>
<evidence type="ECO:0000313" key="2">
    <source>
        <dbReference type="Proteomes" id="UP000828390"/>
    </source>
</evidence>
<gene>
    <name evidence="1" type="ORF">DPMN_146255</name>
</gene>
<sequence>MYISTFNIIPVCIRCRFCTFVGVAVSHDGKRIYRTENGRLVTLTRDGTVTRTENGRLVTLTRDGTVTATIKDPTFKHSMITCSIHMATTGQVFVFGNKSVSQVDTGDKTILDTVDVDGCPSSIYFNVDNGKLLVGIHDNDSMTEFKTMT</sequence>